<evidence type="ECO:0000313" key="2">
    <source>
        <dbReference type="EMBL" id="CAG8564204.1"/>
    </source>
</evidence>
<dbReference type="InterPro" id="IPR019367">
    <property type="entry name" value="PDZ-binding_CRIPT"/>
</dbReference>
<organism evidence="2 3">
    <name type="scientific">Dentiscutata erythropus</name>
    <dbReference type="NCBI Taxonomy" id="1348616"/>
    <lineage>
        <taxon>Eukaryota</taxon>
        <taxon>Fungi</taxon>
        <taxon>Fungi incertae sedis</taxon>
        <taxon>Mucoromycota</taxon>
        <taxon>Glomeromycotina</taxon>
        <taxon>Glomeromycetes</taxon>
        <taxon>Diversisporales</taxon>
        <taxon>Gigasporaceae</taxon>
        <taxon>Dentiscutata</taxon>
    </lineage>
</organism>
<dbReference type="PROSITE" id="PS50181">
    <property type="entry name" value="FBOX"/>
    <property type="match status" value="1"/>
</dbReference>
<dbReference type="InterPro" id="IPR001810">
    <property type="entry name" value="F-box_dom"/>
</dbReference>
<dbReference type="GO" id="GO:0006893">
    <property type="term" value="P:Golgi to plasma membrane transport"/>
    <property type="evidence" value="ECO:0007669"/>
    <property type="project" value="TreeGrafter"/>
</dbReference>
<comment type="caution">
    <text evidence="2">The sequence shown here is derived from an EMBL/GenBank/DDBJ whole genome shotgun (WGS) entry which is preliminary data.</text>
</comment>
<feature type="domain" description="F-box" evidence="1">
    <location>
        <begin position="128"/>
        <end position="174"/>
    </location>
</feature>
<dbReference type="Proteomes" id="UP000789405">
    <property type="component" value="Unassembled WGS sequence"/>
</dbReference>
<evidence type="ECO:0000313" key="3">
    <source>
        <dbReference type="Proteomes" id="UP000789405"/>
    </source>
</evidence>
<dbReference type="Pfam" id="PF10235">
    <property type="entry name" value="Cript"/>
    <property type="match status" value="1"/>
</dbReference>
<dbReference type="EMBL" id="CAJVPY010002543">
    <property type="protein sequence ID" value="CAG8564204.1"/>
    <property type="molecule type" value="Genomic_DNA"/>
</dbReference>
<name>A0A9N9BDL6_9GLOM</name>
<dbReference type="GO" id="GO:0000145">
    <property type="term" value="C:exocyst"/>
    <property type="evidence" value="ECO:0007669"/>
    <property type="project" value="TreeGrafter"/>
</dbReference>
<dbReference type="AlphaFoldDB" id="A0A9N9BDL6"/>
<dbReference type="Gene3D" id="1.20.1280.50">
    <property type="match status" value="1"/>
</dbReference>
<sequence length="952" mass="109373">MVCAKCEKKLAKVICPDKWKEGSRNVAVGTDRKLHENKLLSKPGKSRFKPYENKCKVCKSRVHQEHAHYCQSCAYKQGICAMCGKQILDTTMYKQTLPSDLSIPSISKISSLRRFGVTKQKQPPPQQPVAPKTIPPDLLLRILLFLPIPSLSNFARACRRYKILVYDDELWEHHLKILGINKIYDNNVMDVSIDLLCENTVDEIKGKSTQKDNISTSSPVTSQPLEFDSTITESQKKLSLVPGIPMNSYLRKSRTTSTGAARETFKKIYTALFPYYIDFRTKRKDSRLFKEYNDPSDQAKMLARLTKFGNLNATYDSDQINSVLETVVEYFENSALHHFELAYDAHNLNEMKKWAIRLIYLNGGITCIQVYIQKNSIFFDHLYNPMDNFTQITALSNEELSFTSMSEFFSYVEDELKKQAALIDKIFPPDTNVFHSFAERVFEDLITDYISEVLNEARDRDIILYLKAAVAAHIRCLHVAEILWKEVEPSMDKLKAEKLMYRMFEPFMDEYLMMELTTIKLNCDEQIEKWNQKLIEKTSEGQTILINPNREIYKHDYLKYFRKILTLPASRQRNSTSSKSSQTSYNFDRRGSAASSHSIKSLNSPSNSSDLQAALLNIKVDKLQQLLSVEMTLHMIHANKDALHRISVFLGYPDKMGYRVKSTLERVFIMFLQALGLRHIKRGFDTATQRLGEYKPDTESTSKGVAPLVEFFELVHIADLIQQMVEVYFTEEMSRFIDKTDFFNICIKEKKTFEKNLDESVAAGLNKGIQVLIDHVEFILSTEQRSEEFNPPINTPLDLKPTKACVHAVECLSSHAKLVIGCSDKNTLDVFFQEIGIRFFGSLVKHLKKYTVNINGGFQVISDLNHYCSFATSLKQPSITSYFIALKELGSVYIISNARDVGLFVREAGRFKGVFLAEEVYEFCQKREDWLAIKHAVEKELYGLKPEDCVLM</sequence>
<dbReference type="InterPro" id="IPR009976">
    <property type="entry name" value="Sec10-like"/>
</dbReference>
<dbReference type="OrthoDB" id="5554140at2759"/>
<dbReference type="PANTHER" id="PTHR12100:SF1">
    <property type="entry name" value="RECYCLIN-1"/>
    <property type="match status" value="1"/>
</dbReference>
<dbReference type="PANTHER" id="PTHR12100">
    <property type="entry name" value="SEC10"/>
    <property type="match status" value="1"/>
</dbReference>
<protein>
    <submittedName>
        <fullName evidence="2">20248_t:CDS:1</fullName>
    </submittedName>
</protein>
<gene>
    <name evidence="2" type="ORF">DERYTH_LOCUS5887</name>
</gene>
<dbReference type="SUPFAM" id="SSF81383">
    <property type="entry name" value="F-box domain"/>
    <property type="match status" value="1"/>
</dbReference>
<keyword evidence="3" id="KW-1185">Reference proteome</keyword>
<dbReference type="Pfam" id="PF07393">
    <property type="entry name" value="Sec10_HB"/>
    <property type="match status" value="1"/>
</dbReference>
<reference evidence="2" key="1">
    <citation type="submission" date="2021-06" db="EMBL/GenBank/DDBJ databases">
        <authorList>
            <person name="Kallberg Y."/>
            <person name="Tangrot J."/>
            <person name="Rosling A."/>
        </authorList>
    </citation>
    <scope>NUCLEOTIDE SEQUENCE</scope>
    <source>
        <strain evidence="2">MA453B</strain>
    </source>
</reference>
<dbReference type="InterPro" id="IPR048627">
    <property type="entry name" value="Sec10_HB"/>
</dbReference>
<dbReference type="Pfam" id="PF12937">
    <property type="entry name" value="F-box-like"/>
    <property type="match status" value="1"/>
</dbReference>
<dbReference type="GO" id="GO:0006887">
    <property type="term" value="P:exocytosis"/>
    <property type="evidence" value="ECO:0007669"/>
    <property type="project" value="TreeGrafter"/>
</dbReference>
<accession>A0A9N9BDL6</accession>
<evidence type="ECO:0000259" key="1">
    <source>
        <dbReference type="PROSITE" id="PS50181"/>
    </source>
</evidence>
<proteinExistence type="predicted"/>
<dbReference type="InterPro" id="IPR036047">
    <property type="entry name" value="F-box-like_dom_sf"/>
</dbReference>